<proteinExistence type="predicted"/>
<organism evidence="1 2">
    <name type="scientific">Methylobacterium trifolii</name>
    <dbReference type="NCBI Taxonomy" id="1003092"/>
    <lineage>
        <taxon>Bacteria</taxon>
        <taxon>Pseudomonadati</taxon>
        <taxon>Pseudomonadota</taxon>
        <taxon>Alphaproteobacteria</taxon>
        <taxon>Hyphomicrobiales</taxon>
        <taxon>Methylobacteriaceae</taxon>
        <taxon>Methylobacterium</taxon>
    </lineage>
</organism>
<dbReference type="Proteomes" id="UP001055057">
    <property type="component" value="Unassembled WGS sequence"/>
</dbReference>
<sequence length="84" mass="9109">MEHLELSRASGIDVVFVALGTGPGSATERRTIVFAPGEQIPRIGECVILAFHGDALRWHVQDVAHVFEDDAHGVAIKLTVPHED</sequence>
<dbReference type="EMBL" id="BPRB01000219">
    <property type="protein sequence ID" value="GJE61494.1"/>
    <property type="molecule type" value="Genomic_DNA"/>
</dbReference>
<comment type="caution">
    <text evidence="1">The sequence shown here is derived from an EMBL/GenBank/DDBJ whole genome shotgun (WGS) entry which is preliminary data.</text>
</comment>
<accession>A0ABQ4U2S8</accession>
<evidence type="ECO:0000313" key="2">
    <source>
        <dbReference type="Proteomes" id="UP001055057"/>
    </source>
</evidence>
<protein>
    <submittedName>
        <fullName evidence="1">Uncharacterized protein</fullName>
    </submittedName>
</protein>
<evidence type="ECO:0000313" key="1">
    <source>
        <dbReference type="EMBL" id="GJE61494.1"/>
    </source>
</evidence>
<name>A0ABQ4U2S8_9HYPH</name>
<reference evidence="1" key="2">
    <citation type="submission" date="2021-08" db="EMBL/GenBank/DDBJ databases">
        <authorList>
            <person name="Tani A."/>
            <person name="Ola A."/>
            <person name="Ogura Y."/>
            <person name="Katsura K."/>
            <person name="Hayashi T."/>
        </authorList>
    </citation>
    <scope>NUCLEOTIDE SEQUENCE</scope>
    <source>
        <strain evidence="1">DSM 23632</strain>
    </source>
</reference>
<keyword evidence="2" id="KW-1185">Reference proteome</keyword>
<gene>
    <name evidence="1" type="ORF">MPOCJGCO_3616</name>
</gene>
<reference evidence="1" key="1">
    <citation type="journal article" date="2021" name="Front. Microbiol.">
        <title>Comprehensive Comparative Genomics and Phenotyping of Methylobacterium Species.</title>
        <authorList>
            <person name="Alessa O."/>
            <person name="Ogura Y."/>
            <person name="Fujitani Y."/>
            <person name="Takami H."/>
            <person name="Hayashi T."/>
            <person name="Sahin N."/>
            <person name="Tani A."/>
        </authorList>
    </citation>
    <scope>NUCLEOTIDE SEQUENCE</scope>
    <source>
        <strain evidence="1">DSM 23632</strain>
    </source>
</reference>